<dbReference type="AlphaFoldDB" id="S8DXI5"/>
<dbReference type="InParanoid" id="S8DXI5"/>
<protein>
    <submittedName>
        <fullName evidence="2">Uncharacterized protein</fullName>
    </submittedName>
</protein>
<dbReference type="eggNOG" id="ENOG502SUXU">
    <property type="taxonomic scope" value="Eukaryota"/>
</dbReference>
<gene>
    <name evidence="2" type="ORF">FOMPIDRAFT_1053756</name>
</gene>
<reference evidence="2 3" key="1">
    <citation type="journal article" date="2012" name="Science">
        <title>The Paleozoic origin of enzymatic lignin decomposition reconstructed from 31 fungal genomes.</title>
        <authorList>
            <person name="Floudas D."/>
            <person name="Binder M."/>
            <person name="Riley R."/>
            <person name="Barry K."/>
            <person name="Blanchette R.A."/>
            <person name="Henrissat B."/>
            <person name="Martinez A.T."/>
            <person name="Otillar R."/>
            <person name="Spatafora J.W."/>
            <person name="Yadav J.S."/>
            <person name="Aerts A."/>
            <person name="Benoit I."/>
            <person name="Boyd A."/>
            <person name="Carlson A."/>
            <person name="Copeland A."/>
            <person name="Coutinho P.M."/>
            <person name="de Vries R.P."/>
            <person name="Ferreira P."/>
            <person name="Findley K."/>
            <person name="Foster B."/>
            <person name="Gaskell J."/>
            <person name="Glotzer D."/>
            <person name="Gorecki P."/>
            <person name="Heitman J."/>
            <person name="Hesse C."/>
            <person name="Hori C."/>
            <person name="Igarashi K."/>
            <person name="Jurgens J.A."/>
            <person name="Kallen N."/>
            <person name="Kersten P."/>
            <person name="Kohler A."/>
            <person name="Kuees U."/>
            <person name="Kumar T.K.A."/>
            <person name="Kuo A."/>
            <person name="LaButti K."/>
            <person name="Larrondo L.F."/>
            <person name="Lindquist E."/>
            <person name="Ling A."/>
            <person name="Lombard V."/>
            <person name="Lucas S."/>
            <person name="Lundell T."/>
            <person name="Martin R."/>
            <person name="McLaughlin D.J."/>
            <person name="Morgenstern I."/>
            <person name="Morin E."/>
            <person name="Murat C."/>
            <person name="Nagy L.G."/>
            <person name="Nolan M."/>
            <person name="Ohm R.A."/>
            <person name="Patyshakuliyeva A."/>
            <person name="Rokas A."/>
            <person name="Ruiz-Duenas F.J."/>
            <person name="Sabat G."/>
            <person name="Salamov A."/>
            <person name="Samejima M."/>
            <person name="Schmutz J."/>
            <person name="Slot J.C."/>
            <person name="St John F."/>
            <person name="Stenlid J."/>
            <person name="Sun H."/>
            <person name="Sun S."/>
            <person name="Syed K."/>
            <person name="Tsang A."/>
            <person name="Wiebenga A."/>
            <person name="Young D."/>
            <person name="Pisabarro A."/>
            <person name="Eastwood D.C."/>
            <person name="Martin F."/>
            <person name="Cullen D."/>
            <person name="Grigoriev I.V."/>
            <person name="Hibbett D.S."/>
        </authorList>
    </citation>
    <scope>NUCLEOTIDE SEQUENCE</scope>
    <source>
        <strain evidence="3">FP-58527</strain>
    </source>
</reference>
<name>S8DXI5_FOMSC</name>
<feature type="region of interest" description="Disordered" evidence="1">
    <location>
        <begin position="609"/>
        <end position="633"/>
    </location>
</feature>
<sequence length="669" mass="71255">MAPRIPQHGRPLARGEDFTNALDEVPSDAEGTGDEDVEVVADPPVGPASLLVPPEPSRIKVPKPGSSAQEYHVAVMHFQVENGTLRELIAKLFAENDSLREQLGSVAAHTNTVSVSSARNSALGWTAEWNNFARQYLFLVTPWLPNAAFGVVARPAIDPISSMRYENEEAKRAAEAAELYDLIPRKYHPIISRADSGFASVFRKKLQGARSNLLATLITHAGRIFNMPAAIFNRNTSSLREEDPTIQRLIRDADGNYGTFARVLFPIEEDKIEIKHIFLSEYLVMILQLMLFGPQSIGVSASGTTMGQAPVGKKWRITRLTPGLLALGGLFLIYILSADTALQHNKLGDKTAIDYMALFDTLKRIYICLSPERRCKVDNYFAQHLFHIAPPPAPPSEAGPSLSIEDGLLAINEPSIVLDNEPGFASDVPSVDGDSEPHDEHDYPVSLASSSSSTSPSSASQAIARQHTAYRPPLVLPPAIMPVPTPTPTPVIVPVPARPSAPAIVPVPVPVPAPAIVPVPAPPRPRAPAIVPAPMTVPAPAPATVPAPAPAPPAIMPLLPPAIIPVPTVASSSLRKGKTRVVSGVDSLSSAVSSLAIEAYAPCPVTLTTEDAESGESTGTAAVRRGRSAAKGKAKEIVLTPILLAPVAGDTPQVPVAPPPPKRKRRQQP</sequence>
<evidence type="ECO:0000313" key="2">
    <source>
        <dbReference type="EMBL" id="EPS95853.1"/>
    </source>
</evidence>
<dbReference type="STRING" id="743788.S8DXI5"/>
<feature type="region of interest" description="Disordered" evidence="1">
    <location>
        <begin position="649"/>
        <end position="669"/>
    </location>
</feature>
<evidence type="ECO:0000313" key="3">
    <source>
        <dbReference type="Proteomes" id="UP000015241"/>
    </source>
</evidence>
<accession>S8DXI5</accession>
<feature type="region of interest" description="Disordered" evidence="1">
    <location>
        <begin position="422"/>
        <end position="464"/>
    </location>
</feature>
<dbReference type="EMBL" id="KE504198">
    <property type="protein sequence ID" value="EPS95853.1"/>
    <property type="molecule type" value="Genomic_DNA"/>
</dbReference>
<organism evidence="2 3">
    <name type="scientific">Fomitopsis schrenkii</name>
    <name type="common">Brown rot fungus</name>
    <dbReference type="NCBI Taxonomy" id="2126942"/>
    <lineage>
        <taxon>Eukaryota</taxon>
        <taxon>Fungi</taxon>
        <taxon>Dikarya</taxon>
        <taxon>Basidiomycota</taxon>
        <taxon>Agaricomycotina</taxon>
        <taxon>Agaricomycetes</taxon>
        <taxon>Polyporales</taxon>
        <taxon>Fomitopsis</taxon>
    </lineage>
</organism>
<feature type="compositionally biased region" description="Low complexity" evidence="1">
    <location>
        <begin position="446"/>
        <end position="464"/>
    </location>
</feature>
<keyword evidence="3" id="KW-1185">Reference proteome</keyword>
<dbReference type="Proteomes" id="UP000015241">
    <property type="component" value="Unassembled WGS sequence"/>
</dbReference>
<evidence type="ECO:0000256" key="1">
    <source>
        <dbReference type="SAM" id="MobiDB-lite"/>
    </source>
</evidence>
<feature type="compositionally biased region" description="Acidic residues" evidence="1">
    <location>
        <begin position="25"/>
        <end position="39"/>
    </location>
</feature>
<feature type="region of interest" description="Disordered" evidence="1">
    <location>
        <begin position="1"/>
        <end position="57"/>
    </location>
</feature>
<dbReference type="HOGENOM" id="CLU_422129_0_0_1"/>
<dbReference type="OrthoDB" id="2758671at2759"/>
<proteinExistence type="predicted"/>